<dbReference type="InterPro" id="IPR000711">
    <property type="entry name" value="ATPase_OSCP/dsu"/>
</dbReference>
<accession>A0A1X7KVB9</accession>
<comment type="similarity">
    <text evidence="8">Belongs to the ATPase delta chain family.</text>
</comment>
<dbReference type="NCBIfam" id="NF004402">
    <property type="entry name" value="PRK05758.2-2"/>
    <property type="match status" value="1"/>
</dbReference>
<keyword evidence="5 8" id="KW-0472">Membrane</keyword>
<dbReference type="OrthoDB" id="9802471at2"/>
<dbReference type="Gene3D" id="1.10.520.20">
    <property type="entry name" value="N-terminal domain of the delta subunit of the F1F0-ATP synthase"/>
    <property type="match status" value="1"/>
</dbReference>
<dbReference type="NCBIfam" id="TIGR01145">
    <property type="entry name" value="ATP_synt_delta"/>
    <property type="match status" value="1"/>
</dbReference>
<dbReference type="PROSITE" id="PS00389">
    <property type="entry name" value="ATPASE_DELTA"/>
    <property type="match status" value="1"/>
</dbReference>
<protein>
    <recommendedName>
        <fullName evidence="8">ATP synthase subunit delta</fullName>
    </recommendedName>
    <alternativeName>
        <fullName evidence="8">ATP synthase F(1) sector subunit delta</fullName>
    </alternativeName>
    <alternativeName>
        <fullName evidence="8">F-type ATPase subunit delta</fullName>
        <shortName evidence="8">F-ATPase subunit delta</shortName>
    </alternativeName>
</protein>
<organism evidence="9 10">
    <name type="scientific">Paenibacillus aquistagni</name>
    <dbReference type="NCBI Taxonomy" id="1852522"/>
    <lineage>
        <taxon>Bacteria</taxon>
        <taxon>Bacillati</taxon>
        <taxon>Bacillota</taxon>
        <taxon>Bacilli</taxon>
        <taxon>Bacillales</taxon>
        <taxon>Paenibacillaceae</taxon>
        <taxon>Paenibacillus</taxon>
    </lineage>
</organism>
<dbReference type="AlphaFoldDB" id="A0A1X7KVB9"/>
<dbReference type="InterPro" id="IPR020781">
    <property type="entry name" value="ATPase_OSCP/d_CS"/>
</dbReference>
<dbReference type="Pfam" id="PF00213">
    <property type="entry name" value="OSCP"/>
    <property type="match status" value="1"/>
</dbReference>
<dbReference type="PANTHER" id="PTHR11910">
    <property type="entry name" value="ATP SYNTHASE DELTA CHAIN"/>
    <property type="match status" value="1"/>
</dbReference>
<dbReference type="InterPro" id="IPR026015">
    <property type="entry name" value="ATP_synth_OSCP/delta_N_sf"/>
</dbReference>
<evidence type="ECO:0000256" key="7">
    <source>
        <dbReference type="ARBA" id="ARBA00023310"/>
    </source>
</evidence>
<keyword evidence="4 8" id="KW-0406">Ion transport</keyword>
<keyword evidence="7 8" id="KW-0066">ATP synthesis</keyword>
<dbReference type="RefSeq" id="WP_085494916.1">
    <property type="nucleotide sequence ID" value="NZ_FXAZ01000003.1"/>
</dbReference>
<dbReference type="SUPFAM" id="SSF47928">
    <property type="entry name" value="N-terminal domain of the delta subunit of the F1F0-ATP synthase"/>
    <property type="match status" value="1"/>
</dbReference>
<evidence type="ECO:0000256" key="4">
    <source>
        <dbReference type="ARBA" id="ARBA00023065"/>
    </source>
</evidence>
<dbReference type="STRING" id="1852522.SAMN06295960_2753"/>
<evidence type="ECO:0000256" key="5">
    <source>
        <dbReference type="ARBA" id="ARBA00023136"/>
    </source>
</evidence>
<dbReference type="GO" id="GO:0045259">
    <property type="term" value="C:proton-transporting ATP synthase complex"/>
    <property type="evidence" value="ECO:0007669"/>
    <property type="project" value="UniProtKB-KW"/>
</dbReference>
<keyword evidence="3 8" id="KW-0375">Hydrogen ion transport</keyword>
<proteinExistence type="inferred from homology"/>
<keyword evidence="6 8" id="KW-0139">CF(1)</keyword>
<comment type="function">
    <text evidence="8">This protein is part of the stalk that links CF(0) to CF(1). It either transmits conformational changes from CF(0) to CF(1) or is implicated in proton conduction.</text>
</comment>
<dbReference type="EMBL" id="FXAZ01000003">
    <property type="protein sequence ID" value="SMG45426.1"/>
    <property type="molecule type" value="Genomic_DNA"/>
</dbReference>
<evidence type="ECO:0000256" key="3">
    <source>
        <dbReference type="ARBA" id="ARBA00022781"/>
    </source>
</evidence>
<evidence type="ECO:0000256" key="6">
    <source>
        <dbReference type="ARBA" id="ARBA00023196"/>
    </source>
</evidence>
<gene>
    <name evidence="8" type="primary">atpH</name>
    <name evidence="9" type="ORF">SAMN06295960_2753</name>
</gene>
<dbReference type="NCBIfam" id="NF004403">
    <property type="entry name" value="PRK05758.2-4"/>
    <property type="match status" value="1"/>
</dbReference>
<keyword evidence="8" id="KW-1003">Cell membrane</keyword>
<comment type="function">
    <text evidence="8">F(1)F(0) ATP synthase produces ATP from ADP in the presence of a proton or sodium gradient. F-type ATPases consist of two structural domains, F(1) containing the extramembraneous catalytic core and F(0) containing the membrane proton channel, linked together by a central stalk and a peripheral stalk. During catalysis, ATP synthesis in the catalytic domain of F(1) is coupled via a rotary mechanism of the central stalk subunits to proton translocation.</text>
</comment>
<evidence type="ECO:0000256" key="2">
    <source>
        <dbReference type="ARBA" id="ARBA00022448"/>
    </source>
</evidence>
<keyword evidence="10" id="KW-1185">Reference proteome</keyword>
<evidence type="ECO:0000256" key="8">
    <source>
        <dbReference type="HAMAP-Rule" id="MF_01416"/>
    </source>
</evidence>
<evidence type="ECO:0000256" key="1">
    <source>
        <dbReference type="ARBA" id="ARBA00004370"/>
    </source>
</evidence>
<comment type="subcellular location">
    <subcellularLocation>
        <location evidence="8">Cell membrane</location>
        <topology evidence="8">Peripheral membrane protein</topology>
    </subcellularLocation>
    <subcellularLocation>
        <location evidence="1">Membrane</location>
    </subcellularLocation>
</comment>
<dbReference type="GO" id="GO:0005886">
    <property type="term" value="C:plasma membrane"/>
    <property type="evidence" value="ECO:0007669"/>
    <property type="project" value="UniProtKB-SubCell"/>
</dbReference>
<sequence>MNRETAVAKRYAKALFELAQEKNTVLETEQQLEFVVQAITSNHDLQLLLTTPKIDMEGKMNVLRETFKDQTSDTVLDTVQLLIERGRIQVLNDVLDSYVRIASAAINVADAIVTSAVPLPDAEKESVAATFGKQLNKKIRIKNIVDPSIIGGLQVRIGDRLYDGSLSGKLKQLQKIMK</sequence>
<dbReference type="Proteomes" id="UP000193834">
    <property type="component" value="Unassembled WGS sequence"/>
</dbReference>
<dbReference type="HAMAP" id="MF_01416">
    <property type="entry name" value="ATP_synth_delta_bact"/>
    <property type="match status" value="1"/>
</dbReference>
<evidence type="ECO:0000313" key="9">
    <source>
        <dbReference type="EMBL" id="SMG45426.1"/>
    </source>
</evidence>
<name>A0A1X7KVB9_9BACL</name>
<reference evidence="9 10" key="1">
    <citation type="submission" date="2017-04" db="EMBL/GenBank/DDBJ databases">
        <authorList>
            <person name="Afonso C.L."/>
            <person name="Miller P.J."/>
            <person name="Scott M.A."/>
            <person name="Spackman E."/>
            <person name="Goraichik I."/>
            <person name="Dimitrov K.M."/>
            <person name="Suarez D.L."/>
            <person name="Swayne D.E."/>
        </authorList>
    </citation>
    <scope>NUCLEOTIDE SEQUENCE [LARGE SCALE GENOMIC DNA]</scope>
    <source>
        <strain evidence="9 10">11</strain>
    </source>
</reference>
<dbReference type="GO" id="GO:0046933">
    <property type="term" value="F:proton-transporting ATP synthase activity, rotational mechanism"/>
    <property type="evidence" value="ECO:0007669"/>
    <property type="project" value="UniProtKB-UniRule"/>
</dbReference>
<keyword evidence="2 8" id="KW-0813">Transport</keyword>
<dbReference type="PRINTS" id="PR00125">
    <property type="entry name" value="ATPASEDELTA"/>
</dbReference>
<evidence type="ECO:0000313" key="10">
    <source>
        <dbReference type="Proteomes" id="UP000193834"/>
    </source>
</evidence>